<proteinExistence type="predicted"/>
<accession>A0A8H4KE50</accession>
<dbReference type="InterPro" id="IPR015943">
    <property type="entry name" value="WD40/YVTN_repeat-like_dom_sf"/>
</dbReference>
<keyword evidence="5" id="KW-1185">Reference proteome</keyword>
<dbReference type="InterPro" id="IPR011047">
    <property type="entry name" value="Quinoprotein_ADH-like_sf"/>
</dbReference>
<evidence type="ECO:0000256" key="3">
    <source>
        <dbReference type="PROSITE-ProRule" id="PRU00221"/>
    </source>
</evidence>
<keyword evidence="2" id="KW-0677">Repeat</keyword>
<dbReference type="SUPFAM" id="SSF50998">
    <property type="entry name" value="Quinoprotein alcohol dehydrogenase-like"/>
    <property type="match status" value="1"/>
</dbReference>
<dbReference type="AlphaFoldDB" id="A0A8H4KE50"/>
<evidence type="ECO:0000256" key="2">
    <source>
        <dbReference type="ARBA" id="ARBA00022737"/>
    </source>
</evidence>
<dbReference type="Proteomes" id="UP000605986">
    <property type="component" value="Unassembled WGS sequence"/>
</dbReference>
<evidence type="ECO:0000313" key="5">
    <source>
        <dbReference type="Proteomes" id="UP000605986"/>
    </source>
</evidence>
<dbReference type="InterPro" id="IPR001680">
    <property type="entry name" value="WD40_rpt"/>
</dbReference>
<dbReference type="PANTHER" id="PTHR44019">
    <property type="entry name" value="WD REPEAT-CONTAINING PROTEIN 55"/>
    <property type="match status" value="1"/>
</dbReference>
<keyword evidence="1 3" id="KW-0853">WD repeat</keyword>
<dbReference type="OrthoDB" id="538223at2759"/>
<comment type="caution">
    <text evidence="4">The sequence shown here is derived from an EMBL/GenBank/DDBJ whole genome shotgun (WGS) entry which is preliminary data.</text>
</comment>
<evidence type="ECO:0000313" key="4">
    <source>
        <dbReference type="EMBL" id="KAF4448416.1"/>
    </source>
</evidence>
<gene>
    <name evidence="4" type="ORF">F53441_8171</name>
</gene>
<evidence type="ECO:0000256" key="1">
    <source>
        <dbReference type="ARBA" id="ARBA00022574"/>
    </source>
</evidence>
<protein>
    <submittedName>
        <fullName evidence="4">Vegetative incompatibility protein HET-E-1</fullName>
    </submittedName>
</protein>
<feature type="repeat" description="WD" evidence="3">
    <location>
        <begin position="189"/>
        <end position="222"/>
    </location>
</feature>
<dbReference type="InterPro" id="IPR050505">
    <property type="entry name" value="WDR55/POC1"/>
</dbReference>
<dbReference type="Gene3D" id="2.130.10.10">
    <property type="entry name" value="YVTN repeat-like/Quinoprotein amine dehydrogenase"/>
    <property type="match status" value="2"/>
</dbReference>
<dbReference type="PROSITE" id="PS50082">
    <property type="entry name" value="WD_REPEATS_2"/>
    <property type="match status" value="1"/>
</dbReference>
<organism evidence="4 5">
    <name type="scientific">Fusarium austroafricanum</name>
    <dbReference type="NCBI Taxonomy" id="2364996"/>
    <lineage>
        <taxon>Eukaryota</taxon>
        <taxon>Fungi</taxon>
        <taxon>Dikarya</taxon>
        <taxon>Ascomycota</taxon>
        <taxon>Pezizomycotina</taxon>
        <taxon>Sordariomycetes</taxon>
        <taxon>Hypocreomycetidae</taxon>
        <taxon>Hypocreales</taxon>
        <taxon>Nectriaceae</taxon>
        <taxon>Fusarium</taxon>
        <taxon>Fusarium concolor species complex</taxon>
    </lineage>
</organism>
<name>A0A8H4KE50_9HYPO</name>
<dbReference type="PANTHER" id="PTHR44019:SF8">
    <property type="entry name" value="POC1 CENTRIOLAR PROTEIN HOMOLOG"/>
    <property type="match status" value="1"/>
</dbReference>
<dbReference type="EMBL" id="JAADJG010000341">
    <property type="protein sequence ID" value="KAF4448416.1"/>
    <property type="molecule type" value="Genomic_DNA"/>
</dbReference>
<reference evidence="4" key="1">
    <citation type="submission" date="2020-01" db="EMBL/GenBank/DDBJ databases">
        <title>Identification and distribution of gene clusters putatively required for synthesis of sphingolipid metabolism inhibitors in phylogenetically diverse species of the filamentous fungus Fusarium.</title>
        <authorList>
            <person name="Kim H.-S."/>
            <person name="Busman M."/>
            <person name="Brown D.W."/>
            <person name="Divon H."/>
            <person name="Uhlig S."/>
            <person name="Proctor R.H."/>
        </authorList>
    </citation>
    <scope>NUCLEOTIDE SEQUENCE</scope>
    <source>
        <strain evidence="4">NRRL 53441</strain>
    </source>
</reference>
<sequence length="387" mass="42983">MQYRCPELCNTPSNGDFMLEDVKDAKFVPGTHQVVICVDEMGIYVWDVLKGECGEWIKLGDSFNCIALSHADPWLFIQSCGFLSLWDRHQKSLLQDFELPSKVMIEAIQVSYDGKHVAVCSDTTVWLLEVDAILADKPCSDKREDVIPYISSSGISIAYHDFENAIEIHNQMTGVNGILDVKGSIRGFVDSMAFSPDGQLFAFSDDSSLYIWDLSQGSLRHSFGIPARAKNIAISPGDSADGQRVAVCTAFEVLIWNVNKGHFQRSIQSPDSLDKHPAGAYFAGTRLGVSWYLDAFQDRGSFHHEIFVLYDIKTGQHREKLNLPCSWVLLGAPGGSVSVSPNGKWVVSYVFVCRRLLLSDVEKGIQCAVIDVDATWFSFTDDVTLTT</sequence>
<dbReference type="Pfam" id="PF00400">
    <property type="entry name" value="WD40"/>
    <property type="match status" value="1"/>
</dbReference>